<dbReference type="SUPFAM" id="SSF50814">
    <property type="entry name" value="Lipocalins"/>
    <property type="match status" value="1"/>
</dbReference>
<dbReference type="Gene3D" id="2.40.128.20">
    <property type="match status" value="1"/>
</dbReference>
<dbReference type="InterPro" id="IPR045165">
    <property type="entry name" value="Nitrobindin"/>
</dbReference>
<reference evidence="4" key="1">
    <citation type="submission" date="2019-03" db="EMBL/GenBank/DDBJ databases">
        <title>Genome sequencing and reference-guided assembly of Black Bengal Goat (Capra hircus).</title>
        <authorList>
            <person name="Siddiki A.Z."/>
            <person name="Baten A."/>
            <person name="Billah M."/>
            <person name="Alam M.A.U."/>
            <person name="Shawrob K.S.M."/>
            <person name="Saha S."/>
            <person name="Chowdhury M."/>
            <person name="Rahman A.H."/>
            <person name="Stear M."/>
            <person name="Miah G."/>
            <person name="Das G.B."/>
            <person name="Hossain M.M."/>
            <person name="Kumkum M."/>
            <person name="Islam M.S."/>
            <person name="Mollah A.M."/>
            <person name="Ahsan A."/>
            <person name="Tusar F."/>
            <person name="Khan M.K.I."/>
        </authorList>
    </citation>
    <scope>NUCLEOTIDE SEQUENCE [LARGE SCALE GENOMIC DNA]</scope>
</reference>
<sequence length="405" mass="43630">MDLTVLVGAQTEERGRCWRALGGHALRESTVQAGLAVGEETRVSGGRPHSPHVSTVSFTCLYRVAPHVRWVRRGWPAAPAHALLGTGCRGSTVASRSRFSAFHPDTRKPMHRECGFIRLQPDTNKVAFVSAQNTGIVEVEEGEVNGQELCIASHSIARISFAKEPHVEQITRKFRLNSEGKLEQTVSMATTTQPLTQHLHVTYKKWNLPHTHWPSPHAHQHGPHARGACALSHLVAEASHGEFHTVLFETLQPVCKSEKSLSLLLHGSASAAPSSFLFRPLGGGGGTAGFTRSVSRHGARAAMPRAGVRAAATRLSHTQGHRRRGRWSCQCLVCEELKAAGVPPGPGLSPGPHSGPAPRLGQSSSPSLRGVLSSPSPHLGSPWWGSAKVVNLRLQEAPSFRVQGR</sequence>
<dbReference type="AlphaFoldDB" id="A0A8C2NDD1"/>
<proteinExistence type="predicted"/>
<reference evidence="4" key="2">
    <citation type="submission" date="2025-08" db="UniProtKB">
        <authorList>
            <consortium name="Ensembl"/>
        </authorList>
    </citation>
    <scope>IDENTIFICATION</scope>
</reference>
<evidence type="ECO:0000313" key="4">
    <source>
        <dbReference type="Ensembl" id="ENSCHIP00010003496.1"/>
    </source>
</evidence>
<comment type="catalytic activity">
    <reaction evidence="1">
        <text>peroxynitrite = nitrate</text>
        <dbReference type="Rhea" id="RHEA:63116"/>
        <dbReference type="ChEBI" id="CHEBI:17632"/>
        <dbReference type="ChEBI" id="CHEBI:25941"/>
    </reaction>
    <physiologicalReaction direction="left-to-right" evidence="1">
        <dbReference type="Rhea" id="RHEA:63117"/>
    </physiologicalReaction>
</comment>
<feature type="region of interest" description="Disordered" evidence="2">
    <location>
        <begin position="344"/>
        <end position="382"/>
    </location>
</feature>
<dbReference type="CDD" id="cd07828">
    <property type="entry name" value="lipocalin_heme-bd-THAP4-like"/>
    <property type="match status" value="1"/>
</dbReference>
<name>A0A8C2NDD1_CAPHI</name>
<dbReference type="InterPro" id="IPR012674">
    <property type="entry name" value="Calycin"/>
</dbReference>
<dbReference type="PANTHER" id="PTHR15854:SF4">
    <property type="entry name" value="PEROXYNITRITE ISOMERASE THAP4"/>
    <property type="match status" value="1"/>
</dbReference>
<evidence type="ECO:0000256" key="1">
    <source>
        <dbReference type="ARBA" id="ARBA00036993"/>
    </source>
</evidence>
<feature type="compositionally biased region" description="Pro residues" evidence="2">
    <location>
        <begin position="344"/>
        <end position="355"/>
    </location>
</feature>
<feature type="domain" description="THAP4-like heme-binding" evidence="3">
    <location>
        <begin position="100"/>
        <end position="205"/>
    </location>
</feature>
<accession>A0A8C2NDD1</accession>
<dbReference type="Pfam" id="PF08768">
    <property type="entry name" value="THAP4_heme-bd"/>
    <property type="match status" value="1"/>
</dbReference>
<dbReference type="PANTHER" id="PTHR15854">
    <property type="entry name" value="THAP4 PROTEIN"/>
    <property type="match status" value="1"/>
</dbReference>
<feature type="compositionally biased region" description="Low complexity" evidence="2">
    <location>
        <begin position="356"/>
        <end position="377"/>
    </location>
</feature>
<dbReference type="InterPro" id="IPR014878">
    <property type="entry name" value="THAP4-like_heme-bd"/>
</dbReference>
<evidence type="ECO:0000256" key="2">
    <source>
        <dbReference type="SAM" id="MobiDB-lite"/>
    </source>
</evidence>
<evidence type="ECO:0000259" key="3">
    <source>
        <dbReference type="Pfam" id="PF08768"/>
    </source>
</evidence>
<protein>
    <recommendedName>
        <fullName evidence="3">THAP4-like heme-binding domain-containing protein</fullName>
    </recommendedName>
</protein>
<organism evidence="4">
    <name type="scientific">Capra hircus</name>
    <name type="common">Goat</name>
    <dbReference type="NCBI Taxonomy" id="9925"/>
    <lineage>
        <taxon>Eukaryota</taxon>
        <taxon>Metazoa</taxon>
        <taxon>Chordata</taxon>
        <taxon>Craniata</taxon>
        <taxon>Vertebrata</taxon>
        <taxon>Euteleostomi</taxon>
        <taxon>Mammalia</taxon>
        <taxon>Eutheria</taxon>
        <taxon>Laurasiatheria</taxon>
        <taxon>Artiodactyla</taxon>
        <taxon>Ruminantia</taxon>
        <taxon>Pecora</taxon>
        <taxon>Bovidae</taxon>
        <taxon>Caprinae</taxon>
        <taxon>Capra</taxon>
    </lineage>
</organism>
<dbReference type="Ensembl" id="ENSCHIT00010004846.1">
    <property type="protein sequence ID" value="ENSCHIP00010003496.1"/>
    <property type="gene ID" value="ENSCHIG00010002531.1"/>
</dbReference>